<dbReference type="InterPro" id="IPR016158">
    <property type="entry name" value="Cullin_homology"/>
</dbReference>
<evidence type="ECO:0000313" key="5">
    <source>
        <dbReference type="WBParaSite" id="SPAL_0000039500.1"/>
    </source>
</evidence>
<evidence type="ECO:0000256" key="1">
    <source>
        <dbReference type="PROSITE-ProRule" id="PRU00330"/>
    </source>
</evidence>
<dbReference type="Proteomes" id="UP000046392">
    <property type="component" value="Unplaced"/>
</dbReference>
<proteinExistence type="inferred from homology"/>
<dbReference type="SMART" id="SM00182">
    <property type="entry name" value="CULLIN"/>
    <property type="match status" value="1"/>
</dbReference>
<dbReference type="WBParaSite" id="SPAL_0000039500.1">
    <property type="protein sequence ID" value="SPAL_0000039500.1"/>
    <property type="gene ID" value="SPAL_0000039500"/>
</dbReference>
<comment type="similarity">
    <text evidence="1 2">Belongs to the cullin family.</text>
</comment>
<dbReference type="InterPro" id="IPR001373">
    <property type="entry name" value="Cullin_N"/>
</dbReference>
<dbReference type="GO" id="GO:0006511">
    <property type="term" value="P:ubiquitin-dependent protein catabolic process"/>
    <property type="evidence" value="ECO:0007669"/>
    <property type="project" value="InterPro"/>
</dbReference>
<feature type="domain" description="Cullin family profile" evidence="3">
    <location>
        <begin position="29"/>
        <end position="199"/>
    </location>
</feature>
<dbReference type="PROSITE" id="PS50069">
    <property type="entry name" value="CULLIN_2"/>
    <property type="match status" value="1"/>
</dbReference>
<dbReference type="SUPFAM" id="SSF75632">
    <property type="entry name" value="Cullin homology domain"/>
    <property type="match status" value="1"/>
</dbReference>
<accession>A0A0N5B2U2</accession>
<name>A0A0N5B2U2_STREA</name>
<evidence type="ECO:0000256" key="2">
    <source>
        <dbReference type="RuleBase" id="RU003829"/>
    </source>
</evidence>
<dbReference type="InterPro" id="IPR036317">
    <property type="entry name" value="Cullin_homology_sf"/>
</dbReference>
<dbReference type="Gene3D" id="4.10.1030.10">
    <property type="entry name" value="Ring Box Chain A, domain 5"/>
    <property type="match status" value="1"/>
</dbReference>
<reference evidence="5" key="1">
    <citation type="submission" date="2017-02" db="UniProtKB">
        <authorList>
            <consortium name="WormBaseParasite"/>
        </authorList>
    </citation>
    <scope>IDENTIFICATION</scope>
</reference>
<organism evidence="4 5">
    <name type="scientific">Strongyloides papillosus</name>
    <name type="common">Intestinal threadworm</name>
    <dbReference type="NCBI Taxonomy" id="174720"/>
    <lineage>
        <taxon>Eukaryota</taxon>
        <taxon>Metazoa</taxon>
        <taxon>Ecdysozoa</taxon>
        <taxon>Nematoda</taxon>
        <taxon>Chromadorea</taxon>
        <taxon>Rhabditida</taxon>
        <taxon>Tylenchina</taxon>
        <taxon>Panagrolaimomorpha</taxon>
        <taxon>Strongyloidoidea</taxon>
        <taxon>Strongyloididae</taxon>
        <taxon>Strongyloides</taxon>
    </lineage>
</organism>
<dbReference type="InterPro" id="IPR045093">
    <property type="entry name" value="Cullin"/>
</dbReference>
<protein>
    <submittedName>
        <fullName evidence="5">CULLIN_2 domain-containing protein</fullName>
    </submittedName>
</protein>
<keyword evidence="4" id="KW-1185">Reference proteome</keyword>
<dbReference type="PANTHER" id="PTHR11932">
    <property type="entry name" value="CULLIN"/>
    <property type="match status" value="1"/>
</dbReference>
<evidence type="ECO:0000259" key="3">
    <source>
        <dbReference type="PROSITE" id="PS50069"/>
    </source>
</evidence>
<dbReference type="GO" id="GO:0031625">
    <property type="term" value="F:ubiquitin protein ligase binding"/>
    <property type="evidence" value="ECO:0007669"/>
    <property type="project" value="InterPro"/>
</dbReference>
<dbReference type="STRING" id="174720.A0A0N5B2U2"/>
<evidence type="ECO:0000313" key="4">
    <source>
        <dbReference type="Proteomes" id="UP000046392"/>
    </source>
</evidence>
<dbReference type="Pfam" id="PF00888">
    <property type="entry name" value="Cullin"/>
    <property type="match status" value="1"/>
</dbReference>
<sequence>MYFIGALEEGFSEVVKENSVVIKSGNKAKSAGFLAKYRDSILTKNSKVSDSDVKTLLADLMPIFEFINEKDVFYNFYARYYAKCLINNKSVGEEYKIGFINHLKHHCGFGFSTKLRNMNGDVVASKDITRNFCKHLENNGDKSCKFLANILTTFVWSYKRGVSFSLPPKLNFLCKEFEKYYTTQFKDRKLSLIADFSIG</sequence>
<dbReference type="AlphaFoldDB" id="A0A0N5B2U2"/>
<dbReference type="Gene3D" id="1.20.1310.10">
    <property type="entry name" value="Cullin Repeats"/>
    <property type="match status" value="1"/>
</dbReference>